<dbReference type="PROSITE" id="PS51257">
    <property type="entry name" value="PROKAR_LIPOPROTEIN"/>
    <property type="match status" value="1"/>
</dbReference>
<name>A0ABW3BTG4_9FLAO</name>
<proteinExistence type="predicted"/>
<dbReference type="InterPro" id="IPR050229">
    <property type="entry name" value="GlpE_sulfurtransferase"/>
</dbReference>
<gene>
    <name evidence="3" type="ORF">ACFQ0I_08830</name>
</gene>
<accession>A0ABW3BTG4</accession>
<evidence type="ECO:0000259" key="2">
    <source>
        <dbReference type="PROSITE" id="PS50206"/>
    </source>
</evidence>
<dbReference type="Gene3D" id="3.40.250.10">
    <property type="entry name" value="Rhodanese-like domain"/>
    <property type="match status" value="2"/>
</dbReference>
<organism evidence="3 4">
    <name type="scientific">Mariniflexile aquimaris</name>
    <dbReference type="NCBI Taxonomy" id="881009"/>
    <lineage>
        <taxon>Bacteria</taxon>
        <taxon>Pseudomonadati</taxon>
        <taxon>Bacteroidota</taxon>
        <taxon>Flavobacteriia</taxon>
        <taxon>Flavobacteriales</taxon>
        <taxon>Flavobacteriaceae</taxon>
        <taxon>Mariniflexile</taxon>
    </lineage>
</organism>
<dbReference type="CDD" id="cd00158">
    <property type="entry name" value="RHOD"/>
    <property type="match status" value="1"/>
</dbReference>
<dbReference type="PANTHER" id="PTHR43031">
    <property type="entry name" value="FAD-DEPENDENT OXIDOREDUCTASE"/>
    <property type="match status" value="1"/>
</dbReference>
<dbReference type="Pfam" id="PF00581">
    <property type="entry name" value="Rhodanese"/>
    <property type="match status" value="2"/>
</dbReference>
<feature type="signal peptide" evidence="1">
    <location>
        <begin position="1"/>
        <end position="21"/>
    </location>
</feature>
<evidence type="ECO:0000256" key="1">
    <source>
        <dbReference type="SAM" id="SignalP"/>
    </source>
</evidence>
<dbReference type="PROSITE" id="PS50206">
    <property type="entry name" value="RHODANESE_3"/>
    <property type="match status" value="2"/>
</dbReference>
<sequence>MKKLSFLILGLLIIPTFFLTSCDRGDDPSDGVVATPKFTLMKDYVVDNNLDIDNILTNSLNEKFVAGPPATSADVDAFLSSYYIMDIRSSADFTATGHVAGANNVAFANILTEAPKAGTKPILVVCYTGQTACYATALLRLYGYPRTQALKWGMSGWNSNNATSWNNAITGNIANGHSNWSFTAAPAKVVYKDPTITSLSSDGLAILKSRVEEVVAAGFTPATVKGSDVLANPSGYFINNYFSETDYLGFGHIAGANRILPLNLGDDTYLGLDNNAKVVVYCYTGQTSAVVAACLRVFGYDAYSLTFGMNGLYNNNPAWTSNKWSSSVPKNYPVVYN</sequence>
<protein>
    <submittedName>
        <fullName evidence="3">Rhodanese-like domain-containing protein</fullName>
    </submittedName>
</protein>
<dbReference type="SMART" id="SM00450">
    <property type="entry name" value="RHOD"/>
    <property type="match status" value="2"/>
</dbReference>
<feature type="chain" id="PRO_5047501700" evidence="1">
    <location>
        <begin position="22"/>
        <end position="337"/>
    </location>
</feature>
<keyword evidence="4" id="KW-1185">Reference proteome</keyword>
<keyword evidence="1" id="KW-0732">Signal</keyword>
<evidence type="ECO:0000313" key="3">
    <source>
        <dbReference type="EMBL" id="MFD0835865.1"/>
    </source>
</evidence>
<comment type="caution">
    <text evidence="3">The sequence shown here is derived from an EMBL/GenBank/DDBJ whole genome shotgun (WGS) entry which is preliminary data.</text>
</comment>
<dbReference type="Proteomes" id="UP001597011">
    <property type="component" value="Unassembled WGS sequence"/>
</dbReference>
<dbReference type="RefSeq" id="WP_379941365.1">
    <property type="nucleotide sequence ID" value="NZ_JBHTIB010000012.1"/>
</dbReference>
<dbReference type="PANTHER" id="PTHR43031:SF1">
    <property type="entry name" value="PYRIDINE NUCLEOTIDE-DISULPHIDE OXIDOREDUCTASE"/>
    <property type="match status" value="1"/>
</dbReference>
<dbReference type="EMBL" id="JBHTIB010000012">
    <property type="protein sequence ID" value="MFD0835865.1"/>
    <property type="molecule type" value="Genomic_DNA"/>
</dbReference>
<feature type="domain" description="Rhodanese" evidence="2">
    <location>
        <begin position="251"/>
        <end position="321"/>
    </location>
</feature>
<evidence type="ECO:0000313" key="4">
    <source>
        <dbReference type="Proteomes" id="UP001597011"/>
    </source>
</evidence>
<reference evidence="4" key="1">
    <citation type="journal article" date="2019" name="Int. J. Syst. Evol. Microbiol.">
        <title>The Global Catalogue of Microorganisms (GCM) 10K type strain sequencing project: providing services to taxonomists for standard genome sequencing and annotation.</title>
        <authorList>
            <consortium name="The Broad Institute Genomics Platform"/>
            <consortium name="The Broad Institute Genome Sequencing Center for Infectious Disease"/>
            <person name="Wu L."/>
            <person name="Ma J."/>
        </authorList>
    </citation>
    <scope>NUCLEOTIDE SEQUENCE [LARGE SCALE GENOMIC DNA]</scope>
    <source>
        <strain evidence="4">CCUG 60529</strain>
    </source>
</reference>
<dbReference type="SUPFAM" id="SSF52821">
    <property type="entry name" value="Rhodanese/Cell cycle control phosphatase"/>
    <property type="match status" value="2"/>
</dbReference>
<dbReference type="InterPro" id="IPR001763">
    <property type="entry name" value="Rhodanese-like_dom"/>
</dbReference>
<feature type="domain" description="Rhodanese" evidence="2">
    <location>
        <begin position="78"/>
        <end position="166"/>
    </location>
</feature>
<dbReference type="InterPro" id="IPR036873">
    <property type="entry name" value="Rhodanese-like_dom_sf"/>
</dbReference>